<evidence type="ECO:0000313" key="2">
    <source>
        <dbReference type="Proteomes" id="UP001142489"/>
    </source>
</evidence>
<accession>A0A9Q1B754</accession>
<name>A0A9Q1B754_9SAUR</name>
<dbReference type="Proteomes" id="UP001142489">
    <property type="component" value="Unassembled WGS sequence"/>
</dbReference>
<comment type="caution">
    <text evidence="1">The sequence shown here is derived from an EMBL/GenBank/DDBJ whole genome shotgun (WGS) entry which is preliminary data.</text>
</comment>
<proteinExistence type="predicted"/>
<dbReference type="AlphaFoldDB" id="A0A9Q1B754"/>
<keyword evidence="2" id="KW-1185">Reference proteome</keyword>
<sequence length="100" mass="11158">MVKGCRTAVTHLASESVVLLKERGATVEFMDSGHLPISINDILFQENKLEGNETSPSQKEKRFHKPEYIAQLFTVISSCVAKCSRLTFQENVCAIENNCP</sequence>
<organism evidence="1 2">
    <name type="scientific">Phrynocephalus forsythii</name>
    <dbReference type="NCBI Taxonomy" id="171643"/>
    <lineage>
        <taxon>Eukaryota</taxon>
        <taxon>Metazoa</taxon>
        <taxon>Chordata</taxon>
        <taxon>Craniata</taxon>
        <taxon>Vertebrata</taxon>
        <taxon>Euteleostomi</taxon>
        <taxon>Lepidosauria</taxon>
        <taxon>Squamata</taxon>
        <taxon>Bifurcata</taxon>
        <taxon>Unidentata</taxon>
        <taxon>Episquamata</taxon>
        <taxon>Toxicofera</taxon>
        <taxon>Iguania</taxon>
        <taxon>Acrodonta</taxon>
        <taxon>Agamidae</taxon>
        <taxon>Agaminae</taxon>
        <taxon>Phrynocephalus</taxon>
    </lineage>
</organism>
<reference evidence="1" key="1">
    <citation type="journal article" date="2023" name="DNA Res.">
        <title>Chromosome-level genome assembly of Phrynocephalus forsythii using third-generation DNA sequencing and Hi-C analysis.</title>
        <authorList>
            <person name="Qi Y."/>
            <person name="Zhao W."/>
            <person name="Zhao Y."/>
            <person name="Niu C."/>
            <person name="Cao S."/>
            <person name="Zhang Y."/>
        </authorList>
    </citation>
    <scope>NUCLEOTIDE SEQUENCE</scope>
    <source>
        <tissue evidence="1">Muscle</tissue>
    </source>
</reference>
<protein>
    <submittedName>
        <fullName evidence="1">Uncharacterized protein</fullName>
    </submittedName>
</protein>
<gene>
    <name evidence="1" type="ORF">JRQ81_006555</name>
</gene>
<evidence type="ECO:0000313" key="1">
    <source>
        <dbReference type="EMBL" id="KAJ7341724.1"/>
    </source>
</evidence>
<dbReference type="EMBL" id="JAPFRF010000002">
    <property type="protein sequence ID" value="KAJ7341724.1"/>
    <property type="molecule type" value="Genomic_DNA"/>
</dbReference>